<accession>A0A9Q8L8V0</accession>
<dbReference type="PANTHER" id="PTHR10681:SF128">
    <property type="entry name" value="THIOREDOXIN-DEPENDENT PEROXIDE REDUCTASE, MITOCHONDRIAL"/>
    <property type="match status" value="1"/>
</dbReference>
<dbReference type="GO" id="GO:0045454">
    <property type="term" value="P:cell redox homeostasis"/>
    <property type="evidence" value="ECO:0007669"/>
    <property type="project" value="TreeGrafter"/>
</dbReference>
<gene>
    <name evidence="5" type="ORF">CLAFUR5_01600</name>
</gene>
<evidence type="ECO:0000259" key="4">
    <source>
        <dbReference type="Pfam" id="PF10417"/>
    </source>
</evidence>
<dbReference type="Pfam" id="PF10417">
    <property type="entry name" value="1-cysPrx_C"/>
    <property type="match status" value="1"/>
</dbReference>
<evidence type="ECO:0000313" key="5">
    <source>
        <dbReference type="EMBL" id="UJO12993.1"/>
    </source>
</evidence>
<name>A0A9Q8L8V0_PASFU</name>
<protein>
    <submittedName>
        <fullName evidence="5">Peroxiredoxin TSA1-A</fullName>
    </submittedName>
</protein>
<dbReference type="EMBL" id="CP090163">
    <property type="protein sequence ID" value="UJO12993.1"/>
    <property type="molecule type" value="Genomic_DNA"/>
</dbReference>
<dbReference type="KEGG" id="ffu:CLAFUR5_01600"/>
<dbReference type="SUPFAM" id="SSF52833">
    <property type="entry name" value="Thioredoxin-like"/>
    <property type="match status" value="1"/>
</dbReference>
<dbReference type="GO" id="GO:0033554">
    <property type="term" value="P:cellular response to stress"/>
    <property type="evidence" value="ECO:0007669"/>
    <property type="project" value="TreeGrafter"/>
</dbReference>
<dbReference type="Gene3D" id="3.40.30.10">
    <property type="entry name" value="Glutaredoxin"/>
    <property type="match status" value="1"/>
</dbReference>
<keyword evidence="6" id="KW-1185">Reference proteome</keyword>
<evidence type="ECO:0000313" key="6">
    <source>
        <dbReference type="Proteomes" id="UP000756132"/>
    </source>
</evidence>
<dbReference type="GeneID" id="71981478"/>
<dbReference type="InterPro" id="IPR036249">
    <property type="entry name" value="Thioredoxin-like_sf"/>
</dbReference>
<feature type="region of interest" description="Disordered" evidence="3">
    <location>
        <begin position="162"/>
        <end position="185"/>
    </location>
</feature>
<dbReference type="AlphaFoldDB" id="A0A9Q8L8V0"/>
<keyword evidence="2" id="KW-0560">Oxidoreductase</keyword>
<feature type="domain" description="Peroxiredoxin C-terminal" evidence="4">
    <location>
        <begin position="83"/>
        <end position="110"/>
    </location>
</feature>
<evidence type="ECO:0000256" key="1">
    <source>
        <dbReference type="ARBA" id="ARBA00009796"/>
    </source>
</evidence>
<evidence type="ECO:0000256" key="3">
    <source>
        <dbReference type="SAM" id="MobiDB-lite"/>
    </source>
</evidence>
<reference evidence="5" key="1">
    <citation type="submission" date="2021-12" db="EMBL/GenBank/DDBJ databases">
        <authorList>
            <person name="Zaccaron A."/>
            <person name="Stergiopoulos I."/>
        </authorList>
    </citation>
    <scope>NUCLEOTIDE SEQUENCE</scope>
    <source>
        <strain evidence="5">Race5_Kim</strain>
    </source>
</reference>
<dbReference type="GO" id="GO:0008379">
    <property type="term" value="F:thioredoxin peroxidase activity"/>
    <property type="evidence" value="ECO:0007669"/>
    <property type="project" value="TreeGrafter"/>
</dbReference>
<sequence length="235" mass="25522">MFGSAKVGKCSLRSEEHCVRGRQIHRSLTTVMISRDYGVLLEEEGVAQRAAFIIDPKGRVRNITVNDADIGRSVDESLRVPEALAFKDEIGEVCPVDWKKGDKGLDHSADTTVEGPVEVPRCSWGSATPTVRSVSEWARPKLQRAWPATSKASIACPIQLAHPASSDETGDRGISSVRSGRHSPLVIPGKKIEGESTFQDQLDKALSAQKSISAAIENMQAAMRTQPIKVANWPP</sequence>
<dbReference type="Proteomes" id="UP000756132">
    <property type="component" value="Chromosome 1"/>
</dbReference>
<dbReference type="PANTHER" id="PTHR10681">
    <property type="entry name" value="THIOREDOXIN PEROXIDASE"/>
    <property type="match status" value="1"/>
</dbReference>
<comment type="similarity">
    <text evidence="1">Belongs to the peroxiredoxin family. AhpC/Prx1 subfamily.</text>
</comment>
<evidence type="ECO:0000256" key="2">
    <source>
        <dbReference type="ARBA" id="ARBA00023002"/>
    </source>
</evidence>
<organism evidence="5 6">
    <name type="scientific">Passalora fulva</name>
    <name type="common">Tomato leaf mold</name>
    <name type="synonym">Cladosporium fulvum</name>
    <dbReference type="NCBI Taxonomy" id="5499"/>
    <lineage>
        <taxon>Eukaryota</taxon>
        <taxon>Fungi</taxon>
        <taxon>Dikarya</taxon>
        <taxon>Ascomycota</taxon>
        <taxon>Pezizomycotina</taxon>
        <taxon>Dothideomycetes</taxon>
        <taxon>Dothideomycetidae</taxon>
        <taxon>Mycosphaerellales</taxon>
        <taxon>Mycosphaerellaceae</taxon>
        <taxon>Fulvia</taxon>
    </lineage>
</organism>
<dbReference type="RefSeq" id="XP_047757359.1">
    <property type="nucleotide sequence ID" value="XM_047900748.1"/>
</dbReference>
<dbReference type="GO" id="GO:0042744">
    <property type="term" value="P:hydrogen peroxide catabolic process"/>
    <property type="evidence" value="ECO:0007669"/>
    <property type="project" value="TreeGrafter"/>
</dbReference>
<dbReference type="GO" id="GO:0005829">
    <property type="term" value="C:cytosol"/>
    <property type="evidence" value="ECO:0007669"/>
    <property type="project" value="TreeGrafter"/>
</dbReference>
<dbReference type="InterPro" id="IPR019479">
    <property type="entry name" value="Peroxiredoxin_C"/>
</dbReference>
<dbReference type="OrthoDB" id="185659at2759"/>
<dbReference type="InterPro" id="IPR050217">
    <property type="entry name" value="Peroxiredoxin"/>
</dbReference>
<dbReference type="GO" id="GO:0006979">
    <property type="term" value="P:response to oxidative stress"/>
    <property type="evidence" value="ECO:0007669"/>
    <property type="project" value="TreeGrafter"/>
</dbReference>
<reference evidence="5" key="2">
    <citation type="journal article" date="2022" name="Microb. Genom.">
        <title>A chromosome-scale genome assembly of the tomato pathogen Cladosporium fulvum reveals a compartmentalized genome architecture and the presence of a dispensable chromosome.</title>
        <authorList>
            <person name="Zaccaron A.Z."/>
            <person name="Chen L.H."/>
            <person name="Samaras A."/>
            <person name="Stergiopoulos I."/>
        </authorList>
    </citation>
    <scope>NUCLEOTIDE SEQUENCE</scope>
    <source>
        <strain evidence="5">Race5_Kim</strain>
    </source>
</reference>
<proteinExistence type="inferred from homology"/>